<accession>A0A081BB69</accession>
<evidence type="ECO:0000256" key="1">
    <source>
        <dbReference type="SAM" id="Coils"/>
    </source>
</evidence>
<evidence type="ECO:0000313" key="5">
    <source>
        <dbReference type="Proteomes" id="UP000028702"/>
    </source>
</evidence>
<dbReference type="PROSITE" id="PS51257">
    <property type="entry name" value="PROKAR_LIPOPROTEIN"/>
    <property type="match status" value="1"/>
</dbReference>
<dbReference type="eggNOG" id="ENOG502Z7MV">
    <property type="taxonomic scope" value="Bacteria"/>
</dbReference>
<feature type="chain" id="PRO_5001755018" evidence="3">
    <location>
        <begin position="22"/>
        <end position="364"/>
    </location>
</feature>
<feature type="signal peptide" evidence="3">
    <location>
        <begin position="1"/>
        <end position="21"/>
    </location>
</feature>
<evidence type="ECO:0000256" key="2">
    <source>
        <dbReference type="SAM" id="MobiDB-lite"/>
    </source>
</evidence>
<sequence length="364" mass="38791">MTSLKVLAASSFLALGGCSFADEVLWPAVSGDDVETSQTQAQNPPPLGDTQISGLSVDTGATSDTAVGRKVSQIRSELAALQAQIEAHSARLEQVRAETRAHAEAYHTTKAGIEAKLQVGTTPGNPQLVQAWNQSQSQLDQIARDVNNMTSLSNEIAGDAATSNYLLDTTQATFGLSGAVDQDHRQLERLQVDTNQTVVLINKLLSELRQDIARQTTYLANERSNLTTLSNAIKRGQLFGRPLASGVSNVTAEPVSAGRSAIPTGTPPLVVIRFDRPDVEYERALYTALSQALERRPASEFTVLAVAAAGGSAGNAQLAQSQSRKNAEKVFQSMSDMGLPADRVQISSTTSADVSTNEVRIFVR</sequence>
<dbReference type="EMBL" id="BBIO01000008">
    <property type="protein sequence ID" value="GAK45287.1"/>
    <property type="molecule type" value="Genomic_DNA"/>
</dbReference>
<feature type="compositionally biased region" description="Polar residues" evidence="2">
    <location>
        <begin position="50"/>
        <end position="59"/>
    </location>
</feature>
<evidence type="ECO:0000256" key="3">
    <source>
        <dbReference type="SAM" id="SignalP"/>
    </source>
</evidence>
<feature type="region of interest" description="Disordered" evidence="2">
    <location>
        <begin position="32"/>
        <end position="59"/>
    </location>
</feature>
<keyword evidence="3" id="KW-0732">Signal</keyword>
<dbReference type="AlphaFoldDB" id="A0A081BB69"/>
<keyword evidence="5" id="KW-1185">Reference proteome</keyword>
<keyword evidence="1" id="KW-0175">Coiled coil</keyword>
<gene>
    <name evidence="4" type="ORF">M2A_1786</name>
</gene>
<organism evidence="4 5">
    <name type="scientific">Tepidicaulis marinus</name>
    <dbReference type="NCBI Taxonomy" id="1333998"/>
    <lineage>
        <taxon>Bacteria</taxon>
        <taxon>Pseudomonadati</taxon>
        <taxon>Pseudomonadota</taxon>
        <taxon>Alphaproteobacteria</taxon>
        <taxon>Hyphomicrobiales</taxon>
        <taxon>Parvibaculaceae</taxon>
        <taxon>Tepidicaulis</taxon>
    </lineage>
</organism>
<comment type="caution">
    <text evidence="4">The sequence shown here is derived from an EMBL/GenBank/DDBJ whole genome shotgun (WGS) entry which is preliminary data.</text>
</comment>
<reference evidence="4 5" key="1">
    <citation type="submission" date="2014-07" db="EMBL/GenBank/DDBJ databases">
        <title>Tepidicaulis marinum gen. nov., sp. nov., a novel marine bacterium denitrifying nitrate to nitrous oxide strictly under microaerobic conditions.</title>
        <authorList>
            <person name="Takeuchi M."/>
            <person name="Yamagishi T."/>
            <person name="Kamagata Y."/>
            <person name="Oshima K."/>
            <person name="Hattori M."/>
            <person name="Katayama T."/>
            <person name="Hanada S."/>
            <person name="Tamaki H."/>
            <person name="Marumo K."/>
            <person name="Maeda H."/>
            <person name="Nedachi M."/>
            <person name="Iwasaki W."/>
            <person name="Suwa Y."/>
            <person name="Sakata S."/>
        </authorList>
    </citation>
    <scope>NUCLEOTIDE SEQUENCE [LARGE SCALE GENOMIC DNA]</scope>
    <source>
        <strain evidence="4 5">MA2</strain>
    </source>
</reference>
<name>A0A081BB69_9HYPH</name>
<dbReference type="RefSeq" id="WP_045446048.1">
    <property type="nucleotide sequence ID" value="NZ_BBIO01000008.1"/>
</dbReference>
<dbReference type="Proteomes" id="UP000028702">
    <property type="component" value="Unassembled WGS sequence"/>
</dbReference>
<protein>
    <submittedName>
        <fullName evidence="4">Conserved protein</fullName>
    </submittedName>
</protein>
<feature type="coiled-coil region" evidence="1">
    <location>
        <begin position="71"/>
        <end position="98"/>
    </location>
</feature>
<proteinExistence type="predicted"/>
<evidence type="ECO:0000313" key="4">
    <source>
        <dbReference type="EMBL" id="GAK45287.1"/>
    </source>
</evidence>